<evidence type="ECO:0000313" key="2">
    <source>
        <dbReference type="Proteomes" id="UP000616114"/>
    </source>
</evidence>
<gene>
    <name evidence="1" type="ORF">GCM10011333_12230</name>
</gene>
<dbReference type="EMBL" id="BMFY01000004">
    <property type="protein sequence ID" value="GGA10957.1"/>
    <property type="molecule type" value="Genomic_DNA"/>
</dbReference>
<proteinExistence type="predicted"/>
<dbReference type="AlphaFoldDB" id="A0A8J2TX53"/>
<organism evidence="1 2">
    <name type="scientific">Sediminivirga luteola</name>
    <dbReference type="NCBI Taxonomy" id="1774748"/>
    <lineage>
        <taxon>Bacteria</taxon>
        <taxon>Bacillati</taxon>
        <taxon>Actinomycetota</taxon>
        <taxon>Actinomycetes</taxon>
        <taxon>Micrococcales</taxon>
        <taxon>Brevibacteriaceae</taxon>
        <taxon>Sediminivirga</taxon>
    </lineage>
</organism>
<accession>A0A8J2TX53</accession>
<protein>
    <submittedName>
        <fullName evidence="1">Uncharacterized protein</fullName>
    </submittedName>
</protein>
<sequence>MTVLVTDPPRSVPHRAAVRLLRTAAAAEADFARLAEGRDDVESVRVHRSRRRLFGIAVAVLTGAPRIRVWQSPFSGYWHVDLPVREPGGGVVVRTVEYPTAEAAWAAVGDLLDAGRVGMEPPC</sequence>
<reference evidence="1" key="1">
    <citation type="journal article" date="2014" name="Int. J. Syst. Evol. Microbiol.">
        <title>Complete genome sequence of Corynebacterium casei LMG S-19264T (=DSM 44701T), isolated from a smear-ripened cheese.</title>
        <authorList>
            <consortium name="US DOE Joint Genome Institute (JGI-PGF)"/>
            <person name="Walter F."/>
            <person name="Albersmeier A."/>
            <person name="Kalinowski J."/>
            <person name="Ruckert C."/>
        </authorList>
    </citation>
    <scope>NUCLEOTIDE SEQUENCE</scope>
    <source>
        <strain evidence="1">CGMCC 1.12785</strain>
    </source>
</reference>
<comment type="caution">
    <text evidence="1">The sequence shown here is derived from an EMBL/GenBank/DDBJ whole genome shotgun (WGS) entry which is preliminary data.</text>
</comment>
<dbReference type="Proteomes" id="UP000616114">
    <property type="component" value="Unassembled WGS sequence"/>
</dbReference>
<evidence type="ECO:0000313" key="1">
    <source>
        <dbReference type="EMBL" id="GGA10957.1"/>
    </source>
</evidence>
<reference evidence="1" key="2">
    <citation type="submission" date="2020-09" db="EMBL/GenBank/DDBJ databases">
        <authorList>
            <person name="Sun Q."/>
            <person name="Zhou Y."/>
        </authorList>
    </citation>
    <scope>NUCLEOTIDE SEQUENCE</scope>
    <source>
        <strain evidence="1">CGMCC 1.12785</strain>
    </source>
</reference>
<name>A0A8J2TX53_9MICO</name>
<keyword evidence="2" id="KW-1185">Reference proteome</keyword>